<accession>A0A1S3GGN2</accession>
<gene>
    <name evidence="3" type="primary">LOC105997314</name>
</gene>
<keyword evidence="2" id="KW-1185">Reference proteome</keyword>
<keyword evidence="1" id="KW-0812">Transmembrane</keyword>
<reference evidence="3" key="1">
    <citation type="submission" date="2025-08" db="UniProtKB">
        <authorList>
            <consortium name="RefSeq"/>
        </authorList>
    </citation>
    <scope>IDENTIFICATION</scope>
    <source>
        <tissue evidence="3">Kidney</tissue>
    </source>
</reference>
<sequence>MQPPPPTLHMLTLQMDNTWTDGRTGPRRRSTAMGLSVWLLPSLLLLACVRPGTGVEHISYVPRLLDASLAGQRTQSTFALEQPLDQFNGSRISDLDPIWLVVALSNATQSFTDPLRIEDSPVPADLPHRSFYLTLRASREHYLGDRPGGQLRLLRVGNDTHCAPEKLSCNTPLPGPGPYRVKFLVMNDSGPVADTEWSKDIFLPQAQAFQAAPGSQSEGTVVIIAILSILLAILLIALLILLIHTCCRGEAVPSPLEQVHIRSYSPHHTRGPVTVDAS</sequence>
<keyword evidence="1" id="KW-0472">Membrane</keyword>
<dbReference type="RefSeq" id="XP_012887162.1">
    <property type="nucleotide sequence ID" value="XM_013031708.1"/>
</dbReference>
<organism evidence="2 3">
    <name type="scientific">Dipodomys ordii</name>
    <name type="common">Ord's kangaroo rat</name>
    <dbReference type="NCBI Taxonomy" id="10020"/>
    <lineage>
        <taxon>Eukaryota</taxon>
        <taxon>Metazoa</taxon>
        <taxon>Chordata</taxon>
        <taxon>Craniata</taxon>
        <taxon>Vertebrata</taxon>
        <taxon>Euteleostomi</taxon>
        <taxon>Mammalia</taxon>
        <taxon>Eutheria</taxon>
        <taxon>Euarchontoglires</taxon>
        <taxon>Glires</taxon>
        <taxon>Rodentia</taxon>
        <taxon>Castorimorpha</taxon>
        <taxon>Heteromyidae</taxon>
        <taxon>Dipodomyinae</taxon>
        <taxon>Dipodomys</taxon>
    </lineage>
</organism>
<proteinExistence type="predicted"/>
<dbReference type="FunCoup" id="A0A1S3GGN2">
    <property type="interactions" value="10"/>
</dbReference>
<dbReference type="PANTHER" id="PTHR15446:SF2">
    <property type="entry name" value="UROPLAKIN-3B-LIKE PROTEIN 1-RELATED"/>
    <property type="match status" value="1"/>
</dbReference>
<protein>
    <submittedName>
        <fullName evidence="3">Uroplakin-3b-like protein</fullName>
    </submittedName>
</protein>
<dbReference type="OrthoDB" id="9939598at2759"/>
<dbReference type="AlphaFoldDB" id="A0A1S3GGN2"/>
<dbReference type="PANTHER" id="PTHR15446">
    <property type="entry name" value="UROPLAKIN III"/>
    <property type="match status" value="1"/>
</dbReference>
<evidence type="ECO:0000313" key="2">
    <source>
        <dbReference type="Proteomes" id="UP000081671"/>
    </source>
</evidence>
<keyword evidence="1" id="KW-1133">Transmembrane helix</keyword>
<dbReference type="KEGG" id="dord:105997314"/>
<dbReference type="GeneID" id="105997314"/>
<dbReference type="InParanoid" id="A0A1S3GGN2"/>
<evidence type="ECO:0000313" key="3">
    <source>
        <dbReference type="RefSeq" id="XP_012887162.1"/>
    </source>
</evidence>
<dbReference type="GO" id="GO:0016020">
    <property type="term" value="C:membrane"/>
    <property type="evidence" value="ECO:0007669"/>
    <property type="project" value="TreeGrafter"/>
</dbReference>
<feature type="transmembrane region" description="Helical" evidence="1">
    <location>
        <begin position="221"/>
        <end position="243"/>
    </location>
</feature>
<dbReference type="Proteomes" id="UP000081671">
    <property type="component" value="Unplaced"/>
</dbReference>
<dbReference type="InterPro" id="IPR024831">
    <property type="entry name" value="Uroplakin-3"/>
</dbReference>
<name>A0A1S3GGN2_DIPOR</name>
<evidence type="ECO:0000256" key="1">
    <source>
        <dbReference type="SAM" id="Phobius"/>
    </source>
</evidence>
<dbReference type="STRING" id="10020.ENSDORP00000021050"/>